<comment type="subcellular location">
    <subcellularLocation>
        <location evidence="1">Membrane</location>
    </subcellularLocation>
</comment>
<dbReference type="GO" id="GO:0016020">
    <property type="term" value="C:membrane"/>
    <property type="evidence" value="ECO:0007669"/>
    <property type="project" value="UniProtKB-SubCell"/>
</dbReference>
<feature type="transmembrane region" description="Helical" evidence="5">
    <location>
        <begin position="49"/>
        <end position="74"/>
    </location>
</feature>
<reference evidence="7" key="1">
    <citation type="submission" date="2018-05" db="EMBL/GenBank/DDBJ databases">
        <authorList>
            <person name="Lanie J.A."/>
            <person name="Ng W.-L."/>
            <person name="Kazmierczak K.M."/>
            <person name="Andrzejewski T.M."/>
            <person name="Davidsen T.M."/>
            <person name="Wayne K.J."/>
            <person name="Tettelin H."/>
            <person name="Glass J.I."/>
            <person name="Rusch D."/>
            <person name="Podicherti R."/>
            <person name="Tsui H.-C.T."/>
            <person name="Winkler M.E."/>
        </authorList>
    </citation>
    <scope>NUCLEOTIDE SEQUENCE</scope>
</reference>
<dbReference type="Pfam" id="PF04116">
    <property type="entry name" value="FA_hydroxylase"/>
    <property type="match status" value="1"/>
</dbReference>
<keyword evidence="3 5" id="KW-1133">Transmembrane helix</keyword>
<feature type="non-terminal residue" evidence="7">
    <location>
        <position position="1"/>
    </location>
</feature>
<protein>
    <recommendedName>
        <fullName evidence="6">Fatty acid hydroxylase domain-containing protein</fullName>
    </recommendedName>
</protein>
<sequence>LKIQSAFPTNIQLISEILYSTSTMLIFSFMVILVLYLNQIGYTKIYFNIGDYGIIYFISSLVLIMLIHDLYFYLSHRMMHNERIFPIVHSVHHRSTNPTPWTAFSIHPIEAIIQLAWIPFIIMLLPLHYYVLMIWSFNMTIFNIIGHLGFEIFPKQLMSYRLGKFIFSSTFHNLHHSSVNCNYGLYLIIWDDLLKTLHENYKDYYNQIKLDS</sequence>
<dbReference type="PANTHER" id="PTHR11863">
    <property type="entry name" value="STEROL DESATURASE"/>
    <property type="match status" value="1"/>
</dbReference>
<dbReference type="GO" id="GO:0008610">
    <property type="term" value="P:lipid biosynthetic process"/>
    <property type="evidence" value="ECO:0007669"/>
    <property type="project" value="InterPro"/>
</dbReference>
<dbReference type="InterPro" id="IPR006694">
    <property type="entry name" value="Fatty_acid_hydroxylase"/>
</dbReference>
<dbReference type="GO" id="GO:0005506">
    <property type="term" value="F:iron ion binding"/>
    <property type="evidence" value="ECO:0007669"/>
    <property type="project" value="InterPro"/>
</dbReference>
<dbReference type="GO" id="GO:0016491">
    <property type="term" value="F:oxidoreductase activity"/>
    <property type="evidence" value="ECO:0007669"/>
    <property type="project" value="InterPro"/>
</dbReference>
<dbReference type="EMBL" id="UINC01066174">
    <property type="protein sequence ID" value="SVB96601.1"/>
    <property type="molecule type" value="Genomic_DNA"/>
</dbReference>
<evidence type="ECO:0000313" key="7">
    <source>
        <dbReference type="EMBL" id="SVB96601.1"/>
    </source>
</evidence>
<dbReference type="AlphaFoldDB" id="A0A382ID49"/>
<evidence type="ECO:0000256" key="2">
    <source>
        <dbReference type="ARBA" id="ARBA00022692"/>
    </source>
</evidence>
<evidence type="ECO:0000259" key="6">
    <source>
        <dbReference type="Pfam" id="PF04116"/>
    </source>
</evidence>
<proteinExistence type="predicted"/>
<feature type="transmembrane region" description="Helical" evidence="5">
    <location>
        <begin position="111"/>
        <end position="132"/>
    </location>
</feature>
<name>A0A382ID49_9ZZZZ</name>
<keyword evidence="4 5" id="KW-0472">Membrane</keyword>
<feature type="domain" description="Fatty acid hydroxylase" evidence="6">
    <location>
        <begin position="62"/>
        <end position="196"/>
    </location>
</feature>
<dbReference type="InterPro" id="IPR050307">
    <property type="entry name" value="Sterol_Desaturase_Related"/>
</dbReference>
<gene>
    <name evidence="7" type="ORF">METZ01_LOCUS249455</name>
</gene>
<evidence type="ECO:0000256" key="5">
    <source>
        <dbReference type="SAM" id="Phobius"/>
    </source>
</evidence>
<organism evidence="7">
    <name type="scientific">marine metagenome</name>
    <dbReference type="NCBI Taxonomy" id="408172"/>
    <lineage>
        <taxon>unclassified sequences</taxon>
        <taxon>metagenomes</taxon>
        <taxon>ecological metagenomes</taxon>
    </lineage>
</organism>
<evidence type="ECO:0000256" key="1">
    <source>
        <dbReference type="ARBA" id="ARBA00004370"/>
    </source>
</evidence>
<feature type="transmembrane region" description="Helical" evidence="5">
    <location>
        <begin position="17"/>
        <end position="37"/>
    </location>
</feature>
<keyword evidence="2 5" id="KW-0812">Transmembrane</keyword>
<evidence type="ECO:0000256" key="3">
    <source>
        <dbReference type="ARBA" id="ARBA00022989"/>
    </source>
</evidence>
<evidence type="ECO:0000256" key="4">
    <source>
        <dbReference type="ARBA" id="ARBA00023136"/>
    </source>
</evidence>
<accession>A0A382ID49</accession>